<keyword evidence="2" id="KW-1185">Reference proteome</keyword>
<evidence type="ECO:0000313" key="1">
    <source>
        <dbReference type="EMBL" id="KAH6623331.1"/>
    </source>
</evidence>
<name>A0ACB7P3V9_9PEZI</name>
<protein>
    <submittedName>
        <fullName evidence="1">Uncharacterized protein</fullName>
    </submittedName>
</protein>
<comment type="caution">
    <text evidence="1">The sequence shown here is derived from an EMBL/GenBank/DDBJ whole genome shotgun (WGS) entry which is preliminary data.</text>
</comment>
<gene>
    <name evidence="1" type="ORF">F5144DRAFT_358142</name>
</gene>
<evidence type="ECO:0000313" key="2">
    <source>
        <dbReference type="Proteomes" id="UP000724584"/>
    </source>
</evidence>
<proteinExistence type="predicted"/>
<dbReference type="EMBL" id="JAGIZQ010000006">
    <property type="protein sequence ID" value="KAH6623331.1"/>
    <property type="molecule type" value="Genomic_DNA"/>
</dbReference>
<sequence>MAIVAVAGGTDNVGRAIVEAILATGKYEVKILSRKPNPELETEIGAPIIPVDYSDVNAIVKVLEDNNIDTVVSGIAMHSPDGSTPNEFELIRAVDLSKTTRRLISSGWGTPVQSRPVQPSAIASQLHKSNARKELEETKNLEYTVFHNGYFMDYWGIPVVKSWLVRMPLVFWLDIANNAAAIPGSGNTPAVFTHTTDVARFVAASLDLPKWEPDTYIFGDRVTWNEFLHWAEDAKGTKFNVAYDSTKKLKLGQTTELPAQVPLYPFFPKEAQQAMAAAFGLWFEDGICDLKPTKAFLNETFPEIKPLKVKEMLNQAWRKA</sequence>
<reference evidence="1 2" key="1">
    <citation type="journal article" date="2021" name="Nat. Commun.">
        <title>Genetic determinants of endophytism in the Arabidopsis root mycobiome.</title>
        <authorList>
            <person name="Mesny F."/>
            <person name="Miyauchi S."/>
            <person name="Thiergart T."/>
            <person name="Pickel B."/>
            <person name="Atanasova L."/>
            <person name="Karlsson M."/>
            <person name="Huettel B."/>
            <person name="Barry K.W."/>
            <person name="Haridas S."/>
            <person name="Chen C."/>
            <person name="Bauer D."/>
            <person name="Andreopoulos W."/>
            <person name="Pangilinan J."/>
            <person name="LaButti K."/>
            <person name="Riley R."/>
            <person name="Lipzen A."/>
            <person name="Clum A."/>
            <person name="Drula E."/>
            <person name="Henrissat B."/>
            <person name="Kohler A."/>
            <person name="Grigoriev I.V."/>
            <person name="Martin F.M."/>
            <person name="Hacquard S."/>
        </authorList>
    </citation>
    <scope>NUCLEOTIDE SEQUENCE [LARGE SCALE GENOMIC DNA]</scope>
    <source>
        <strain evidence="1 2">MPI-SDFR-AT-0079</strain>
    </source>
</reference>
<dbReference type="Proteomes" id="UP000724584">
    <property type="component" value="Unassembled WGS sequence"/>
</dbReference>
<accession>A0ACB7P3V9</accession>
<organism evidence="1 2">
    <name type="scientific">Chaetomium tenue</name>
    <dbReference type="NCBI Taxonomy" id="1854479"/>
    <lineage>
        <taxon>Eukaryota</taxon>
        <taxon>Fungi</taxon>
        <taxon>Dikarya</taxon>
        <taxon>Ascomycota</taxon>
        <taxon>Pezizomycotina</taxon>
        <taxon>Sordariomycetes</taxon>
        <taxon>Sordariomycetidae</taxon>
        <taxon>Sordariales</taxon>
        <taxon>Chaetomiaceae</taxon>
        <taxon>Chaetomium</taxon>
    </lineage>
</organism>